<feature type="transmembrane region" description="Helical" evidence="1">
    <location>
        <begin position="18"/>
        <end position="37"/>
    </location>
</feature>
<gene>
    <name evidence="2" type="ORF">S06H3_22709</name>
</gene>
<feature type="non-terminal residue" evidence="2">
    <location>
        <position position="1"/>
    </location>
</feature>
<keyword evidence="1" id="KW-0472">Membrane</keyword>
<dbReference type="EMBL" id="BARV01012190">
    <property type="protein sequence ID" value="GAI02490.1"/>
    <property type="molecule type" value="Genomic_DNA"/>
</dbReference>
<keyword evidence="1" id="KW-0812">Transmembrane</keyword>
<dbReference type="AlphaFoldDB" id="X1LJF2"/>
<sequence length="52" mass="5408">IIAMICITVLEVMALYKGINGALLMSALALIGGLGGYELKDMQNKIAIIKGG</sequence>
<proteinExistence type="predicted"/>
<organism evidence="2">
    <name type="scientific">marine sediment metagenome</name>
    <dbReference type="NCBI Taxonomy" id="412755"/>
    <lineage>
        <taxon>unclassified sequences</taxon>
        <taxon>metagenomes</taxon>
        <taxon>ecological metagenomes</taxon>
    </lineage>
</organism>
<name>X1LJF2_9ZZZZ</name>
<comment type="caution">
    <text evidence="2">The sequence shown here is derived from an EMBL/GenBank/DDBJ whole genome shotgun (WGS) entry which is preliminary data.</text>
</comment>
<protein>
    <submittedName>
        <fullName evidence="2">Uncharacterized protein</fullName>
    </submittedName>
</protein>
<evidence type="ECO:0000313" key="2">
    <source>
        <dbReference type="EMBL" id="GAI02490.1"/>
    </source>
</evidence>
<keyword evidence="1" id="KW-1133">Transmembrane helix</keyword>
<reference evidence="2" key="1">
    <citation type="journal article" date="2014" name="Front. Microbiol.">
        <title>High frequency of phylogenetically diverse reductive dehalogenase-homologous genes in deep subseafloor sedimentary metagenomes.</title>
        <authorList>
            <person name="Kawai M."/>
            <person name="Futagami T."/>
            <person name="Toyoda A."/>
            <person name="Takaki Y."/>
            <person name="Nishi S."/>
            <person name="Hori S."/>
            <person name="Arai W."/>
            <person name="Tsubouchi T."/>
            <person name="Morono Y."/>
            <person name="Uchiyama I."/>
            <person name="Ito T."/>
            <person name="Fujiyama A."/>
            <person name="Inagaki F."/>
            <person name="Takami H."/>
        </authorList>
    </citation>
    <scope>NUCLEOTIDE SEQUENCE</scope>
    <source>
        <strain evidence="2">Expedition CK06-06</strain>
    </source>
</reference>
<accession>X1LJF2</accession>
<evidence type="ECO:0000256" key="1">
    <source>
        <dbReference type="SAM" id="Phobius"/>
    </source>
</evidence>